<evidence type="ECO:0000256" key="3">
    <source>
        <dbReference type="ARBA" id="ARBA00037385"/>
    </source>
</evidence>
<comment type="caution">
    <text evidence="6">The sequence shown here is derived from an EMBL/GenBank/DDBJ whole genome shotgun (WGS) entry which is preliminary data.</text>
</comment>
<dbReference type="PANTHER" id="PTHR24197:SF44">
    <property type="entry name" value="ANKYRIN REPEAT DOMAIN-CONTAINING PROTEIN 54"/>
    <property type="match status" value="1"/>
</dbReference>
<dbReference type="Gene3D" id="1.25.40.20">
    <property type="entry name" value="Ankyrin repeat-containing domain"/>
    <property type="match status" value="1"/>
</dbReference>
<sequence>MVGMLLDHGADVNAVDNDGDTALHITLMKEHVLQRNMGLMPGLDSLFGARKSNASFVAVSRCLLSYGADVLKANDSGKTPLDKCRGSEVEPLVRKIAACGGSRDQKFRRDGAN</sequence>
<protein>
    <recommendedName>
        <fullName evidence="4">Ankyrin repeat domain-containing protein 54</fullName>
    </recommendedName>
</protein>
<dbReference type="Pfam" id="PF13637">
    <property type="entry name" value="Ank_4"/>
    <property type="match status" value="1"/>
</dbReference>
<comment type="function">
    <text evidence="3">Plays an important role in regulating intracellular signaling events associated with erythroid terminal differentiation.</text>
</comment>
<dbReference type="PROSITE" id="PS50088">
    <property type="entry name" value="ANK_REPEAT"/>
    <property type="match status" value="1"/>
</dbReference>
<keyword evidence="7" id="KW-1185">Reference proteome</keyword>
<dbReference type="Proteomes" id="UP000275408">
    <property type="component" value="Unassembled WGS sequence"/>
</dbReference>
<reference evidence="6 7" key="1">
    <citation type="journal article" date="2018" name="Sci. Rep.">
        <title>Comparative analysis of the Pocillopora damicornis genome highlights role of immune system in coral evolution.</title>
        <authorList>
            <person name="Cunning R."/>
            <person name="Bay R.A."/>
            <person name="Gillette P."/>
            <person name="Baker A.C."/>
            <person name="Traylor-Knowles N."/>
        </authorList>
    </citation>
    <scope>NUCLEOTIDE SEQUENCE [LARGE SCALE GENOMIC DNA]</scope>
    <source>
        <strain evidence="6">RSMAS</strain>
        <tissue evidence="6">Whole animal</tissue>
    </source>
</reference>
<evidence type="ECO:0000313" key="7">
    <source>
        <dbReference type="Proteomes" id="UP000275408"/>
    </source>
</evidence>
<keyword evidence="1" id="KW-0677">Repeat</keyword>
<accession>A0A3M6TNX6</accession>
<organism evidence="6 7">
    <name type="scientific">Pocillopora damicornis</name>
    <name type="common">Cauliflower coral</name>
    <name type="synonym">Millepora damicornis</name>
    <dbReference type="NCBI Taxonomy" id="46731"/>
    <lineage>
        <taxon>Eukaryota</taxon>
        <taxon>Metazoa</taxon>
        <taxon>Cnidaria</taxon>
        <taxon>Anthozoa</taxon>
        <taxon>Hexacorallia</taxon>
        <taxon>Scleractinia</taxon>
        <taxon>Astrocoeniina</taxon>
        <taxon>Pocilloporidae</taxon>
        <taxon>Pocillopora</taxon>
    </lineage>
</organism>
<evidence type="ECO:0000256" key="2">
    <source>
        <dbReference type="ARBA" id="ARBA00023043"/>
    </source>
</evidence>
<evidence type="ECO:0000313" key="6">
    <source>
        <dbReference type="EMBL" id="RMX43080.1"/>
    </source>
</evidence>
<evidence type="ECO:0000256" key="5">
    <source>
        <dbReference type="PROSITE-ProRule" id="PRU00023"/>
    </source>
</evidence>
<evidence type="ECO:0000256" key="4">
    <source>
        <dbReference type="ARBA" id="ARBA00039237"/>
    </source>
</evidence>
<proteinExistence type="predicted"/>
<dbReference type="InterPro" id="IPR002110">
    <property type="entry name" value="Ankyrin_rpt"/>
</dbReference>
<dbReference type="PANTHER" id="PTHR24197">
    <property type="entry name" value="ANKYRIN REPEAT DOMAIN-CONTAINING PROTEIN 61"/>
    <property type="match status" value="1"/>
</dbReference>
<name>A0A3M6TNX6_POCDA</name>
<dbReference type="AlphaFoldDB" id="A0A3M6TNX6"/>
<dbReference type="InterPro" id="IPR036770">
    <property type="entry name" value="Ankyrin_rpt-contain_sf"/>
</dbReference>
<feature type="repeat" description="ANK" evidence="5">
    <location>
        <begin position="1"/>
        <end position="17"/>
    </location>
</feature>
<keyword evidence="2 5" id="KW-0040">ANK repeat</keyword>
<gene>
    <name evidence="6" type="ORF">pdam_00006827</name>
</gene>
<dbReference type="EMBL" id="RCHS01003243">
    <property type="protein sequence ID" value="RMX43080.1"/>
    <property type="molecule type" value="Genomic_DNA"/>
</dbReference>
<dbReference type="OrthoDB" id="5988594at2759"/>
<dbReference type="SUPFAM" id="SSF48403">
    <property type="entry name" value="Ankyrin repeat"/>
    <property type="match status" value="1"/>
</dbReference>
<evidence type="ECO:0000256" key="1">
    <source>
        <dbReference type="ARBA" id="ARBA00022737"/>
    </source>
</evidence>